<keyword evidence="3" id="KW-1185">Reference proteome</keyword>
<reference evidence="3" key="1">
    <citation type="submission" date="2010-03" db="EMBL/GenBank/DDBJ databases">
        <title>The complete plasmid of Tsukamurella paurometabola DSM 20162.</title>
        <authorList>
            <consortium name="US DOE Joint Genome Institute (JGI-PGF)"/>
            <person name="Lucas S."/>
            <person name="Copeland A."/>
            <person name="Lapidus A."/>
            <person name="Glavina del Rio T."/>
            <person name="Dalin E."/>
            <person name="Tice H."/>
            <person name="Bruce D."/>
            <person name="Goodwin L."/>
            <person name="Pitluck S."/>
            <person name="Kyrpides N."/>
            <person name="Mavromatis K."/>
            <person name="Ivanova N."/>
            <person name="Mikhailova N."/>
            <person name="Munk A.C."/>
            <person name="Brettin T."/>
            <person name="Detter J.C."/>
            <person name="Tapia R."/>
            <person name="Han C."/>
            <person name="Larimer F."/>
            <person name="Land M."/>
            <person name="Hauser L."/>
            <person name="Markowitz V."/>
            <person name="Cheng J.-F."/>
            <person name="Hugenholtz P."/>
            <person name="Woyke T."/>
            <person name="Wu D."/>
            <person name="Jando M."/>
            <person name="Brambilla E."/>
            <person name="Klenk H.-P."/>
            <person name="Eisen J.A."/>
        </authorList>
    </citation>
    <scope>NUCLEOTIDE SEQUENCE [LARGE SCALE GENOMIC DNA]</scope>
    <source>
        <strain evidence="3">ATCC 8368 / DSM 20162 / CCUG 35730 / CIP 100753 / JCM 10117 / KCTC 9821 / NBRC 16120 / NCIMB 702349 / NCTC 13040</strain>
        <plasmid evidence="3">pTpau01</plasmid>
    </source>
</reference>
<dbReference type="KEGG" id="tpr:Tpau_4264"/>
<dbReference type="RefSeq" id="WP_013128819.1">
    <property type="nucleotide sequence ID" value="NC_014159.1"/>
</dbReference>
<dbReference type="EMBL" id="CP001967">
    <property type="protein sequence ID" value="ADG80830.1"/>
    <property type="molecule type" value="Genomic_DNA"/>
</dbReference>
<reference evidence="2 3" key="2">
    <citation type="journal article" date="2011" name="Stand. Genomic Sci.">
        <title>Complete genome sequence of Tsukamurella paurometabola type strain (no. 33).</title>
        <authorList>
            <person name="Munk A.C."/>
            <person name="Lapidus A."/>
            <person name="Lucas S."/>
            <person name="Nolan M."/>
            <person name="Tice H."/>
            <person name="Cheng J.F."/>
            <person name="Del Rio T.G."/>
            <person name="Goodwin L."/>
            <person name="Pitluck S."/>
            <person name="Liolios K."/>
            <person name="Huntemann M."/>
            <person name="Ivanova N."/>
            <person name="Mavromatis K."/>
            <person name="Mikhailova N."/>
            <person name="Pati A."/>
            <person name="Chen A."/>
            <person name="Palaniappan K."/>
            <person name="Tapia R."/>
            <person name="Han C."/>
            <person name="Land M."/>
            <person name="Hauser L."/>
            <person name="Chang Y.J."/>
            <person name="Jeffries C.D."/>
            <person name="Brettin T."/>
            <person name="Yasawong M."/>
            <person name="Brambilla E.M."/>
            <person name="Rohde M."/>
            <person name="Sikorski J."/>
            <person name="Goker M."/>
            <person name="Detter J.C."/>
            <person name="Woyke T."/>
            <person name="Bristow J."/>
            <person name="Eisen J.A."/>
            <person name="Markowitz V."/>
            <person name="Hugenholtz P."/>
            <person name="Kyrpides N.C."/>
            <person name="Klenk H.P."/>
        </authorList>
    </citation>
    <scope>NUCLEOTIDE SEQUENCE [LARGE SCALE GENOMIC DNA]</scope>
    <source>
        <strain evidence="3">ATCC 8368 / DSM 20162 / CCUG 35730 / CIP 100753 / JCM 10117 / KCTC 9821 / NBRC 16120 / NCIMB 702349 / NCTC 13040</strain>
        <plasmid evidence="2">pTpau01</plasmid>
    </source>
</reference>
<keyword evidence="1" id="KW-0812">Transmembrane</keyword>
<geneLocation type="plasmid" evidence="2 3">
    <name>pTpau01</name>
</geneLocation>
<accession>D5UYY3</accession>
<dbReference type="AlphaFoldDB" id="D5UYY3"/>
<evidence type="ECO:0000256" key="1">
    <source>
        <dbReference type="SAM" id="Phobius"/>
    </source>
</evidence>
<keyword evidence="2" id="KW-0614">Plasmid</keyword>
<feature type="transmembrane region" description="Helical" evidence="1">
    <location>
        <begin position="20"/>
        <end position="40"/>
    </location>
</feature>
<keyword evidence="1" id="KW-1133">Transmembrane helix</keyword>
<proteinExistence type="predicted"/>
<dbReference type="HOGENOM" id="CLU_3278286_0_0_11"/>
<sequence length="41" mass="4684">MKAPTSRKRGRKKRKPGERWAIASFAVNVARLGVELLLLMF</sequence>
<keyword evidence="1" id="KW-0472">Membrane</keyword>
<protein>
    <submittedName>
        <fullName evidence="2">Uncharacterized protein</fullName>
    </submittedName>
</protein>
<gene>
    <name evidence="2" type="ordered locus">Tpau_4264</name>
</gene>
<organism evidence="2 3">
    <name type="scientific">Tsukamurella paurometabola (strain ATCC 8368 / DSM 20162 / CCUG 35730 / CIP 100753 / JCM 10117 / KCTC 9821 / NBRC 16120 / NCIMB 702349 / NCTC 13040)</name>
    <name type="common">Corynebacterium paurometabolum</name>
    <dbReference type="NCBI Taxonomy" id="521096"/>
    <lineage>
        <taxon>Bacteria</taxon>
        <taxon>Bacillati</taxon>
        <taxon>Actinomycetota</taxon>
        <taxon>Actinomycetes</taxon>
        <taxon>Mycobacteriales</taxon>
        <taxon>Tsukamurellaceae</taxon>
        <taxon>Tsukamurella</taxon>
    </lineage>
</organism>
<evidence type="ECO:0000313" key="2">
    <source>
        <dbReference type="EMBL" id="ADG80830.1"/>
    </source>
</evidence>
<dbReference type="Proteomes" id="UP000001213">
    <property type="component" value="Plasmid pTpau01"/>
</dbReference>
<evidence type="ECO:0000313" key="3">
    <source>
        <dbReference type="Proteomes" id="UP000001213"/>
    </source>
</evidence>
<name>D5UYY3_TSUPD</name>